<protein>
    <recommendedName>
        <fullName evidence="2">DUF4476 domain-containing protein</fullName>
    </recommendedName>
</protein>
<evidence type="ECO:0000313" key="3">
    <source>
        <dbReference type="EMBL" id="KAJ8600942.1"/>
    </source>
</evidence>
<feature type="region of interest" description="Disordered" evidence="1">
    <location>
        <begin position="860"/>
        <end position="899"/>
    </location>
</feature>
<feature type="compositionally biased region" description="Pro residues" evidence="1">
    <location>
        <begin position="650"/>
        <end position="682"/>
    </location>
</feature>
<keyword evidence="4" id="KW-1185">Reference proteome</keyword>
<feature type="compositionally biased region" description="Low complexity" evidence="1">
    <location>
        <begin position="637"/>
        <end position="649"/>
    </location>
</feature>
<dbReference type="Proteomes" id="UP001230188">
    <property type="component" value="Unassembled WGS sequence"/>
</dbReference>
<feature type="region of interest" description="Disordered" evidence="1">
    <location>
        <begin position="930"/>
        <end position="1021"/>
    </location>
</feature>
<dbReference type="AlphaFoldDB" id="A0AAD7XGV2"/>
<feature type="domain" description="DUF4476" evidence="2">
    <location>
        <begin position="528"/>
        <end position="593"/>
    </location>
</feature>
<reference evidence="3" key="1">
    <citation type="submission" date="2023-01" db="EMBL/GenBank/DDBJ databases">
        <title>Metagenome sequencing of chrysophaentin producing Chrysophaeum taylorii.</title>
        <authorList>
            <person name="Davison J."/>
            <person name="Bewley C."/>
        </authorList>
    </citation>
    <scope>NUCLEOTIDE SEQUENCE</scope>
    <source>
        <strain evidence="3">NIES-1699</strain>
    </source>
</reference>
<feature type="compositionally biased region" description="Polar residues" evidence="1">
    <location>
        <begin position="960"/>
        <end position="976"/>
    </location>
</feature>
<feature type="compositionally biased region" description="Polar residues" evidence="1">
    <location>
        <begin position="716"/>
        <end position="734"/>
    </location>
</feature>
<dbReference type="PANTHER" id="PTHR36721:SF15">
    <property type="entry name" value="EN_SPM-LIKE TRANSPOSON PROTEIN"/>
    <property type="match status" value="1"/>
</dbReference>
<dbReference type="InterPro" id="IPR028011">
    <property type="entry name" value="DUF4476"/>
</dbReference>
<evidence type="ECO:0000256" key="1">
    <source>
        <dbReference type="SAM" id="MobiDB-lite"/>
    </source>
</evidence>
<sequence>MRRLSSTSKKQPPPPSPAPPKAKRRPSLSVAAKAGSLLYKERIGVARAADEENDEEDEVVVVHATCNEWQVGLAGAQAPDTWDELEAWESALDRAKATEIMREFLLKRYGPDKPCAPNLLVVVEAEQLQHDGATRLREVMLSSSPRASSPRPRTASDAQLAPVLSGVETWVRWAKDEVGFQNVVLIDSRHASLFEHKQLTSLEVNVTRDDGASILAVCHGFAVAEGAASWGSASGEDERCDALGAALAKVAARVPTDARRELASKIYVSGSLVDAALGSDRERAARRVDAAVTAAIFGDAQTPAEVKVMLPAARRYSSWIGASAMCLLDATKRAWTPAGLATLRPVDRRRFFDATAQAPTDGQSYWTSMLGAFHAADEDDLRSVDVALPAASIDRDDEEMRRELRGLNSTSDPTPDLDFLRAPRPSGPLWLWDLPPRLAPRSGDRPALPTRKSACRAVDDAPSAPKEDMLADADAGPKNLVHRRETPARRDSAVVVVEASASTCDEKTETTLADKIYAHRDDREAVLKAVDDLAAGRLFSCAQIYALIERTPSIKTRVAIVERLGPRATDPEHGAAIVDGFKYDTDKVAVKTIFADAARLKSMGKRFASPSKPARMPARGRAGPGRGGRPGRRGGRRSASAPPGGALPTEPAPPPTKPAKPPTKPAKPPLAPAKPLPAPAKPQPDAVVDVKNSETPPPPPSQSRSPPTNPIKTANGRVTTSKYEPQRRSSTTHNPLAARKPKNGKLSDAKNGRTKDVVNETIKEDEEQALPVPPVTKKAPPVALTKEVPPVAFTKEVPPIALTKEVPPIEEPLDETAQIDEPPEHPPSRLPPAQQPIPNGSIGIVSPQVIVGGRRFSRQSSNVFAKTPKVRSKSQPVVESHSHTPKRVSSRVDNPLAGPHIVSSATAKTTARPARGAAAAKVASLLKEHEDEQQAVGARTTAQKRGVVQEGAHAPKRSSRVTANPMRSPQPKSLATPTRALSPHARRFLAASMPRAKAFTPRLPRRSSSQPPPRGDYDDYDETSVEEGVFLPSSFDDAEIPYEPMPPPGYEPPPESSPRDDDLSPASIRDASLSDVQPVALIDDLRDSAKKLKQELDEARIDEQSPQPQRRVQFDVDPNSFDELLDPQVQQLIESRVAARVEAELETQRALHEAEITALQKRHIGMLYLIDKESYKLQNEYAEARRHIHHLTQLLSEERAALAVAREEIDYLRSTGATGRAEPEAVAIAREFESCVFASSFGLLLERL</sequence>
<feature type="compositionally biased region" description="Basic and acidic residues" evidence="1">
    <location>
        <begin position="745"/>
        <end position="762"/>
    </location>
</feature>
<feature type="region of interest" description="Disordered" evidence="1">
    <location>
        <begin position="441"/>
        <end position="471"/>
    </location>
</feature>
<feature type="region of interest" description="Disordered" evidence="1">
    <location>
        <begin position="605"/>
        <end position="778"/>
    </location>
</feature>
<feature type="compositionally biased region" description="Pro residues" evidence="1">
    <location>
        <begin position="1043"/>
        <end position="1056"/>
    </location>
</feature>
<evidence type="ECO:0000259" key="2">
    <source>
        <dbReference type="Pfam" id="PF14771"/>
    </source>
</evidence>
<feature type="region of interest" description="Disordered" evidence="1">
    <location>
        <begin position="1"/>
        <end position="27"/>
    </location>
</feature>
<comment type="caution">
    <text evidence="3">The sequence shown here is derived from an EMBL/GenBank/DDBJ whole genome shotgun (WGS) entry which is preliminary data.</text>
</comment>
<gene>
    <name evidence="3" type="ORF">CTAYLR_005073</name>
</gene>
<dbReference type="Gene3D" id="3.30.420.40">
    <property type="match status" value="1"/>
</dbReference>
<dbReference type="EMBL" id="JAQMWT010000466">
    <property type="protein sequence ID" value="KAJ8600942.1"/>
    <property type="molecule type" value="Genomic_DNA"/>
</dbReference>
<organism evidence="3 4">
    <name type="scientific">Chrysophaeum taylorii</name>
    <dbReference type="NCBI Taxonomy" id="2483200"/>
    <lineage>
        <taxon>Eukaryota</taxon>
        <taxon>Sar</taxon>
        <taxon>Stramenopiles</taxon>
        <taxon>Ochrophyta</taxon>
        <taxon>Pelagophyceae</taxon>
        <taxon>Pelagomonadales</taxon>
        <taxon>Pelagomonadaceae</taxon>
        <taxon>Chrysophaeum</taxon>
    </lineage>
</organism>
<evidence type="ECO:0000313" key="4">
    <source>
        <dbReference type="Proteomes" id="UP001230188"/>
    </source>
</evidence>
<feature type="region of interest" description="Disordered" evidence="1">
    <location>
        <begin position="1035"/>
        <end position="1074"/>
    </location>
</feature>
<feature type="compositionally biased region" description="Polar residues" evidence="1">
    <location>
        <begin position="1"/>
        <end position="10"/>
    </location>
</feature>
<dbReference type="PANTHER" id="PTHR36721">
    <property type="entry name" value="PROLINE-RICH FAMILY PROTEIN"/>
    <property type="match status" value="1"/>
</dbReference>
<feature type="compositionally biased region" description="Pro residues" evidence="1">
    <location>
        <begin position="11"/>
        <end position="20"/>
    </location>
</feature>
<proteinExistence type="predicted"/>
<feature type="region of interest" description="Disordered" evidence="1">
    <location>
        <begin position="802"/>
        <end position="844"/>
    </location>
</feature>
<name>A0AAD7XGV2_9STRA</name>
<accession>A0AAD7XGV2</accession>
<dbReference type="Pfam" id="PF14771">
    <property type="entry name" value="DUF4476"/>
    <property type="match status" value="1"/>
</dbReference>